<evidence type="ECO:0000313" key="2">
    <source>
        <dbReference type="Proteomes" id="UP000005426"/>
    </source>
</evidence>
<name>G9PBN2_HYPAI</name>
<gene>
    <name evidence="1" type="ORF">TRIATDRAFT_260398</name>
</gene>
<accession>G9PBN2</accession>
<proteinExistence type="predicted"/>
<sequence length="96" mass="11150">MCSMKRTTNLAKSRSCTVKQGRNLQYWLTEAISRNLSRPKSGHYRRSRVLFVPPRQAAITNAALDDVHMWLVLAQLDRRIRSTAARRIKQELRPSD</sequence>
<keyword evidence="2" id="KW-1185">Reference proteome</keyword>
<dbReference type="AlphaFoldDB" id="G9PBN2"/>
<dbReference type="HOGENOM" id="CLU_2360017_0_0_1"/>
<reference evidence="1 2" key="1">
    <citation type="journal article" date="2011" name="Genome Biol.">
        <title>Comparative genome sequence analysis underscores mycoparasitism as the ancestral life style of Trichoderma.</title>
        <authorList>
            <person name="Kubicek C.P."/>
            <person name="Herrera-Estrella A."/>
            <person name="Seidl-Seiboth V."/>
            <person name="Martinez D.A."/>
            <person name="Druzhinina I.S."/>
            <person name="Thon M."/>
            <person name="Zeilinger S."/>
            <person name="Casas-Flores S."/>
            <person name="Horwitz B.A."/>
            <person name="Mukherjee P.K."/>
            <person name="Mukherjee M."/>
            <person name="Kredics L."/>
            <person name="Alcaraz L.D."/>
            <person name="Aerts A."/>
            <person name="Antal Z."/>
            <person name="Atanasova L."/>
            <person name="Cervantes-Badillo M.G."/>
            <person name="Challacombe J."/>
            <person name="Chertkov O."/>
            <person name="McCluskey K."/>
            <person name="Coulpier F."/>
            <person name="Deshpande N."/>
            <person name="von Doehren H."/>
            <person name="Ebbole D.J."/>
            <person name="Esquivel-Naranjo E.U."/>
            <person name="Fekete E."/>
            <person name="Flipphi M."/>
            <person name="Glaser F."/>
            <person name="Gomez-Rodriguez E.Y."/>
            <person name="Gruber S."/>
            <person name="Han C."/>
            <person name="Henrissat B."/>
            <person name="Hermosa R."/>
            <person name="Hernandez-Onate M."/>
            <person name="Karaffa L."/>
            <person name="Kosti I."/>
            <person name="Le Crom S."/>
            <person name="Lindquist E."/>
            <person name="Lucas S."/>
            <person name="Luebeck M."/>
            <person name="Luebeck P.S."/>
            <person name="Margeot A."/>
            <person name="Metz B."/>
            <person name="Misra M."/>
            <person name="Nevalainen H."/>
            <person name="Omann M."/>
            <person name="Packer N."/>
            <person name="Perrone G."/>
            <person name="Uresti-Rivera E.E."/>
            <person name="Salamov A."/>
            <person name="Schmoll M."/>
            <person name="Seiboth B."/>
            <person name="Shapiro H."/>
            <person name="Sukno S."/>
            <person name="Tamayo-Ramos J.A."/>
            <person name="Tisch D."/>
            <person name="Wiest A."/>
            <person name="Wilkinson H.H."/>
            <person name="Zhang M."/>
            <person name="Coutinho P.M."/>
            <person name="Kenerley C.M."/>
            <person name="Monte E."/>
            <person name="Baker S.E."/>
            <person name="Grigoriev I.V."/>
        </authorList>
    </citation>
    <scope>NUCLEOTIDE SEQUENCE [LARGE SCALE GENOMIC DNA]</scope>
    <source>
        <strain evidence="2">ATCC 20476 / IMI 206040</strain>
    </source>
</reference>
<protein>
    <submittedName>
        <fullName evidence="1">Uncharacterized protein</fullName>
    </submittedName>
</protein>
<dbReference type="Proteomes" id="UP000005426">
    <property type="component" value="Unassembled WGS sequence"/>
</dbReference>
<organism evidence="1 2">
    <name type="scientific">Hypocrea atroviridis (strain ATCC 20476 / IMI 206040)</name>
    <name type="common">Trichoderma atroviride</name>
    <dbReference type="NCBI Taxonomy" id="452589"/>
    <lineage>
        <taxon>Eukaryota</taxon>
        <taxon>Fungi</taxon>
        <taxon>Dikarya</taxon>
        <taxon>Ascomycota</taxon>
        <taxon>Pezizomycotina</taxon>
        <taxon>Sordariomycetes</taxon>
        <taxon>Hypocreomycetidae</taxon>
        <taxon>Hypocreales</taxon>
        <taxon>Hypocreaceae</taxon>
        <taxon>Trichoderma</taxon>
    </lineage>
</organism>
<evidence type="ECO:0000313" key="1">
    <source>
        <dbReference type="EMBL" id="EHK39776.1"/>
    </source>
</evidence>
<comment type="caution">
    <text evidence="1">The sequence shown here is derived from an EMBL/GenBank/DDBJ whole genome shotgun (WGS) entry which is preliminary data.</text>
</comment>
<dbReference type="EMBL" id="ABDG02000029">
    <property type="protein sequence ID" value="EHK39776.1"/>
    <property type="molecule type" value="Genomic_DNA"/>
</dbReference>